<reference evidence="3" key="1">
    <citation type="journal article" date="2012" name="Stand. Genomic Sci.">
        <title>Permanent draft genome sequence of the gliding predator Saprospira grandis strain Sa g1 (= HR1).</title>
        <authorList>
            <person name="Mavromatis K."/>
            <person name="Chertkov O."/>
            <person name="Lapidus A."/>
            <person name="Nolan M."/>
            <person name="Lucas S."/>
            <person name="Tice H."/>
            <person name="Del Rio T.G."/>
            <person name="Cheng J.F."/>
            <person name="Han C."/>
            <person name="Tapia R."/>
            <person name="Bruce D."/>
            <person name="Goodwin L.A."/>
            <person name="Pitluck S."/>
            <person name="Huntemann M."/>
            <person name="Liolios K."/>
            <person name="Pagani I."/>
            <person name="Ivanova N."/>
            <person name="Mikhailova N."/>
            <person name="Pati A."/>
            <person name="Chen A."/>
            <person name="Palaniappan K."/>
            <person name="Land M."/>
            <person name="Brambilla E.M."/>
            <person name="Rohde M."/>
            <person name="Spring S."/>
            <person name="Goker M."/>
            <person name="Detter J.C."/>
            <person name="Bristow J."/>
            <person name="Eisen J.A."/>
            <person name="Markowitz V."/>
            <person name="Hugenholtz P."/>
            <person name="Kyrpides N.C."/>
            <person name="Klenk H.P."/>
            <person name="Woyke T."/>
        </authorList>
    </citation>
    <scope>NUCLEOTIDE SEQUENCE [LARGE SCALE GENOMIC DNA]</scope>
    <source>
        <strain evidence="3">DSM 2844</strain>
    </source>
</reference>
<dbReference type="PANTHER" id="PTHR33164">
    <property type="entry name" value="TRANSCRIPTIONAL REGULATOR, MARR FAMILY"/>
    <property type="match status" value="1"/>
</dbReference>
<evidence type="ECO:0000259" key="1">
    <source>
        <dbReference type="PROSITE" id="PS50995"/>
    </source>
</evidence>
<name>J1I4Y8_9BACT</name>
<dbReference type="HOGENOM" id="CLU_105055_0_0_10"/>
<dbReference type="InterPro" id="IPR036388">
    <property type="entry name" value="WH-like_DNA-bd_sf"/>
</dbReference>
<dbReference type="PANTHER" id="PTHR33164:SF95">
    <property type="entry name" value="TRANSCRIPTIONAL REGULATOR"/>
    <property type="match status" value="1"/>
</dbReference>
<dbReference type="AlphaFoldDB" id="J1I4Y8"/>
<dbReference type="OrthoDB" id="961069at2"/>
<dbReference type="Proteomes" id="UP000005113">
    <property type="component" value="Unassembled WGS sequence"/>
</dbReference>
<dbReference type="SMART" id="SM00347">
    <property type="entry name" value="HTH_MARR"/>
    <property type="match status" value="1"/>
</dbReference>
<protein>
    <submittedName>
        <fullName evidence="2">Transcriptional regulator</fullName>
    </submittedName>
</protein>
<feature type="domain" description="HTH marR-type" evidence="1">
    <location>
        <begin position="59"/>
        <end position="192"/>
    </location>
</feature>
<dbReference type="SUPFAM" id="SSF46785">
    <property type="entry name" value="Winged helix' DNA-binding domain"/>
    <property type="match status" value="1"/>
</dbReference>
<dbReference type="InterPro" id="IPR039422">
    <property type="entry name" value="MarR/SlyA-like"/>
</dbReference>
<sequence length="216" mass="24875">MMKYDQLIRLLPYLAAFEEEGPKPDWTAKDFAYWILEQDIEVDNITELAPAMPLQGDLAAQITQLVTLNYKYLRFYLKKKFKDEPISTIDEFGFLAALLVNGTMQKKQLIDKNTMEFSSGMEIIRRLKRGQFISSQPDPSDGRAKLVSLSPKGEHLIMQLLPQMGQLGKLAIAPLSKKEQQQLHYLLQKLNVYHNPIFYQAHQEDMQTILAEKLGE</sequence>
<dbReference type="GO" id="GO:0006950">
    <property type="term" value="P:response to stress"/>
    <property type="evidence" value="ECO:0007669"/>
    <property type="project" value="TreeGrafter"/>
</dbReference>
<dbReference type="Gene3D" id="1.10.10.10">
    <property type="entry name" value="Winged helix-like DNA-binding domain superfamily/Winged helix DNA-binding domain"/>
    <property type="match status" value="1"/>
</dbReference>
<dbReference type="EMBL" id="JH719942">
    <property type="protein sequence ID" value="EJF53810.1"/>
    <property type="molecule type" value="Genomic_DNA"/>
</dbReference>
<dbReference type="PROSITE" id="PS50995">
    <property type="entry name" value="HTH_MARR_2"/>
    <property type="match status" value="1"/>
</dbReference>
<dbReference type="RefSeq" id="WP_002659489.1">
    <property type="nucleotide sequence ID" value="NZ_JH719942.1"/>
</dbReference>
<organism evidence="2 3">
    <name type="scientific">Saprospira grandis DSM 2844</name>
    <dbReference type="NCBI Taxonomy" id="694433"/>
    <lineage>
        <taxon>Bacteria</taxon>
        <taxon>Pseudomonadati</taxon>
        <taxon>Bacteroidota</taxon>
        <taxon>Saprospiria</taxon>
        <taxon>Saprospirales</taxon>
        <taxon>Saprospiraceae</taxon>
        <taxon>Saprospira</taxon>
    </lineage>
</organism>
<accession>J1I4Y8</accession>
<dbReference type="GO" id="GO:0003700">
    <property type="term" value="F:DNA-binding transcription factor activity"/>
    <property type="evidence" value="ECO:0007669"/>
    <property type="project" value="InterPro"/>
</dbReference>
<evidence type="ECO:0000313" key="3">
    <source>
        <dbReference type="Proteomes" id="UP000005113"/>
    </source>
</evidence>
<proteinExistence type="predicted"/>
<dbReference type="InterPro" id="IPR000835">
    <property type="entry name" value="HTH_MarR-typ"/>
</dbReference>
<gene>
    <name evidence="2" type="ORF">SapgrDRAFT_2126</name>
</gene>
<evidence type="ECO:0000313" key="2">
    <source>
        <dbReference type="EMBL" id="EJF53810.1"/>
    </source>
</evidence>
<dbReference type="InterPro" id="IPR036390">
    <property type="entry name" value="WH_DNA-bd_sf"/>
</dbReference>